<reference evidence="1" key="1">
    <citation type="journal article" date="2012" name="PLoS ONE">
        <title>Gene sets for utilization of primary and secondary nutrition supplies in the distal gut of endangered iberian lynx.</title>
        <authorList>
            <person name="Alcaide M."/>
            <person name="Messina E."/>
            <person name="Richter M."/>
            <person name="Bargiela R."/>
            <person name="Peplies J."/>
            <person name="Huws S.A."/>
            <person name="Newbold C.J."/>
            <person name="Golyshin P.N."/>
            <person name="Simon M.A."/>
            <person name="Lopez G."/>
            <person name="Yakimov M.M."/>
            <person name="Ferrer M."/>
        </authorList>
    </citation>
    <scope>NUCLEOTIDE SEQUENCE</scope>
</reference>
<accession>J9GHE0</accession>
<comment type="caution">
    <text evidence="1">The sequence shown here is derived from an EMBL/GenBank/DDBJ whole genome shotgun (WGS) entry which is preliminary data.</text>
</comment>
<name>J9GHE0_9ZZZZ</name>
<organism evidence="1">
    <name type="scientific">gut metagenome</name>
    <dbReference type="NCBI Taxonomy" id="749906"/>
    <lineage>
        <taxon>unclassified sequences</taxon>
        <taxon>metagenomes</taxon>
        <taxon>organismal metagenomes</taxon>
    </lineage>
</organism>
<sequence>MTLKPIFSKHSANRSPLLIKLSNSSKRMFWPTLSMPMFL</sequence>
<protein>
    <submittedName>
        <fullName evidence="1">Uncharacterized protein</fullName>
    </submittedName>
</protein>
<evidence type="ECO:0000313" key="1">
    <source>
        <dbReference type="EMBL" id="EJX06459.1"/>
    </source>
</evidence>
<dbReference type="AlphaFoldDB" id="J9GHE0"/>
<proteinExistence type="predicted"/>
<dbReference type="EMBL" id="AMCI01001153">
    <property type="protein sequence ID" value="EJX06459.1"/>
    <property type="molecule type" value="Genomic_DNA"/>
</dbReference>
<gene>
    <name evidence="1" type="ORF">EVA_05435</name>
</gene>